<evidence type="ECO:0000313" key="2">
    <source>
        <dbReference type="Proteomes" id="UP000298274"/>
    </source>
</evidence>
<evidence type="ECO:0000313" key="1">
    <source>
        <dbReference type="EMBL" id="QCG66271.1"/>
    </source>
</evidence>
<accession>A0A4P7Y5W2</accession>
<gene>
    <name evidence="1" type="ORF">E4167_15380</name>
</gene>
<dbReference type="RefSeq" id="WP_141123223.1">
    <property type="nucleotide sequence ID" value="NZ_CP039631.3"/>
</dbReference>
<reference evidence="2" key="1">
    <citation type="submission" date="2019-04" db="EMBL/GenBank/DDBJ databases">
        <title>Complete genome sequence of Pseudomonas veronii strain PVy, a versatile degrader capable of using multiple contaminants as sole carbon sources.</title>
        <authorList>
            <person name="Lopez-Echartea E."/>
            <person name="Ridl J."/>
            <person name="Pajer P."/>
            <person name="Strejcek M."/>
            <person name="Suman J."/>
            <person name="Uhlik O."/>
        </authorList>
    </citation>
    <scope>NUCLEOTIDE SEQUENCE [LARGE SCALE GENOMIC DNA]</scope>
    <source>
        <strain evidence="2">Pvy</strain>
    </source>
</reference>
<sequence>MKFDDRPSAREIVEPLLAENHAIFKHYGHHIDSARNLENGAAEQWKRKILACILSNNRLLAPPPN</sequence>
<dbReference type="AlphaFoldDB" id="A0A4P7Y5W2"/>
<dbReference type="EMBL" id="CP039631">
    <property type="protein sequence ID" value="QCG66271.1"/>
    <property type="molecule type" value="Genomic_DNA"/>
</dbReference>
<dbReference type="Proteomes" id="UP000298274">
    <property type="component" value="Chromosome"/>
</dbReference>
<name>A0A4P7Y5W2_PSEVE</name>
<organism evidence="1 2">
    <name type="scientific">Pseudomonas veronii</name>
    <dbReference type="NCBI Taxonomy" id="76761"/>
    <lineage>
        <taxon>Bacteria</taxon>
        <taxon>Pseudomonadati</taxon>
        <taxon>Pseudomonadota</taxon>
        <taxon>Gammaproteobacteria</taxon>
        <taxon>Pseudomonadales</taxon>
        <taxon>Pseudomonadaceae</taxon>
        <taxon>Pseudomonas</taxon>
    </lineage>
</organism>
<proteinExistence type="predicted"/>
<protein>
    <submittedName>
        <fullName evidence="1">Uncharacterized protein</fullName>
    </submittedName>
</protein>